<dbReference type="Proteomes" id="UP000076798">
    <property type="component" value="Unassembled WGS sequence"/>
</dbReference>
<protein>
    <submittedName>
        <fullName evidence="1">Uncharacterized protein</fullName>
    </submittedName>
</protein>
<organism evidence="1 2">
    <name type="scientific">Sistotremastrum suecicum HHB10207 ss-3</name>
    <dbReference type="NCBI Taxonomy" id="1314776"/>
    <lineage>
        <taxon>Eukaryota</taxon>
        <taxon>Fungi</taxon>
        <taxon>Dikarya</taxon>
        <taxon>Basidiomycota</taxon>
        <taxon>Agaricomycotina</taxon>
        <taxon>Agaricomycetes</taxon>
        <taxon>Sistotremastrales</taxon>
        <taxon>Sistotremastraceae</taxon>
        <taxon>Sistotremastrum</taxon>
    </lineage>
</organism>
<dbReference type="EMBL" id="KV428039">
    <property type="protein sequence ID" value="KZT39910.1"/>
    <property type="molecule type" value="Genomic_DNA"/>
</dbReference>
<name>A0A166ET05_9AGAM</name>
<proteinExistence type="predicted"/>
<reference evidence="1 2" key="1">
    <citation type="journal article" date="2016" name="Mol. Biol. Evol.">
        <title>Comparative Genomics of Early-Diverging Mushroom-Forming Fungi Provides Insights into the Origins of Lignocellulose Decay Capabilities.</title>
        <authorList>
            <person name="Nagy L.G."/>
            <person name="Riley R."/>
            <person name="Tritt A."/>
            <person name="Adam C."/>
            <person name="Daum C."/>
            <person name="Floudas D."/>
            <person name="Sun H."/>
            <person name="Yadav J.S."/>
            <person name="Pangilinan J."/>
            <person name="Larsson K.H."/>
            <person name="Matsuura K."/>
            <person name="Barry K."/>
            <person name="Labutti K."/>
            <person name="Kuo R."/>
            <person name="Ohm R.A."/>
            <person name="Bhattacharya S.S."/>
            <person name="Shirouzu T."/>
            <person name="Yoshinaga Y."/>
            <person name="Martin F.M."/>
            <person name="Grigoriev I.V."/>
            <person name="Hibbett D.S."/>
        </authorList>
    </citation>
    <scope>NUCLEOTIDE SEQUENCE [LARGE SCALE GENOMIC DNA]</scope>
    <source>
        <strain evidence="1 2">HHB10207 ss-3</strain>
    </source>
</reference>
<sequence>MSDSLRLPKKTCFLDLRATFFWLVCHRHVSHASCDFAVWLCMQRCMHGSLATISPQPGPSHLCTQMHMRGTHPFLRDCVPLFNSSGVSSVCGFFVRTGPDVRAPTGGSECPNCVLDVLAL</sequence>
<keyword evidence="2" id="KW-1185">Reference proteome</keyword>
<accession>A0A166ET05</accession>
<dbReference type="AlphaFoldDB" id="A0A166ET05"/>
<evidence type="ECO:0000313" key="1">
    <source>
        <dbReference type="EMBL" id="KZT39910.1"/>
    </source>
</evidence>
<gene>
    <name evidence="1" type="ORF">SISSUDRAFT_562552</name>
</gene>
<evidence type="ECO:0000313" key="2">
    <source>
        <dbReference type="Proteomes" id="UP000076798"/>
    </source>
</evidence>